<dbReference type="InterPro" id="IPR018171">
    <property type="entry name" value="Pept_tRNA_hydro_CS"/>
</dbReference>
<dbReference type="PANTHER" id="PTHR17224">
    <property type="entry name" value="PEPTIDYL-TRNA HYDROLASE"/>
    <property type="match status" value="1"/>
</dbReference>
<dbReference type="GO" id="GO:0004045">
    <property type="term" value="F:peptidyl-tRNA hydrolase activity"/>
    <property type="evidence" value="ECO:0007669"/>
    <property type="project" value="UniProtKB-UniRule"/>
</dbReference>
<organism evidence="9 10">
    <name type="scientific">Anaerofilum hominis</name>
    <dbReference type="NCBI Taxonomy" id="2763016"/>
    <lineage>
        <taxon>Bacteria</taxon>
        <taxon>Bacillati</taxon>
        <taxon>Bacillota</taxon>
        <taxon>Clostridia</taxon>
        <taxon>Eubacteriales</taxon>
        <taxon>Oscillospiraceae</taxon>
        <taxon>Anaerofilum</taxon>
    </lineage>
</organism>
<comment type="catalytic activity">
    <reaction evidence="6 8">
        <text>an N-acyl-L-alpha-aminoacyl-tRNA + H2O = an N-acyl-L-amino acid + a tRNA + H(+)</text>
        <dbReference type="Rhea" id="RHEA:54448"/>
        <dbReference type="Rhea" id="RHEA-COMP:10123"/>
        <dbReference type="Rhea" id="RHEA-COMP:13883"/>
        <dbReference type="ChEBI" id="CHEBI:15377"/>
        <dbReference type="ChEBI" id="CHEBI:15378"/>
        <dbReference type="ChEBI" id="CHEBI:59874"/>
        <dbReference type="ChEBI" id="CHEBI:78442"/>
        <dbReference type="ChEBI" id="CHEBI:138191"/>
        <dbReference type="EC" id="3.1.1.29"/>
    </reaction>
</comment>
<dbReference type="NCBIfam" id="TIGR00447">
    <property type="entry name" value="pth"/>
    <property type="match status" value="1"/>
</dbReference>
<evidence type="ECO:0000256" key="4">
    <source>
        <dbReference type="ARBA" id="ARBA00022884"/>
    </source>
</evidence>
<keyword evidence="8" id="KW-0963">Cytoplasm</keyword>
<dbReference type="AlphaFoldDB" id="A0A923I8S8"/>
<dbReference type="GO" id="GO:0000049">
    <property type="term" value="F:tRNA binding"/>
    <property type="evidence" value="ECO:0007669"/>
    <property type="project" value="UniProtKB-UniRule"/>
</dbReference>
<protein>
    <recommendedName>
        <fullName evidence="7 8">Peptidyl-tRNA hydrolase</fullName>
        <shortName evidence="8">Pth</shortName>
        <ecNumber evidence="1 8">3.1.1.29</ecNumber>
    </recommendedName>
</protein>
<dbReference type="PANTHER" id="PTHR17224:SF1">
    <property type="entry name" value="PEPTIDYL-TRNA HYDROLASE"/>
    <property type="match status" value="1"/>
</dbReference>
<keyword evidence="10" id="KW-1185">Reference proteome</keyword>
<evidence type="ECO:0000256" key="1">
    <source>
        <dbReference type="ARBA" id="ARBA00013260"/>
    </source>
</evidence>
<evidence type="ECO:0000256" key="8">
    <source>
        <dbReference type="HAMAP-Rule" id="MF_00083"/>
    </source>
</evidence>
<dbReference type="GO" id="GO:0072344">
    <property type="term" value="P:rescue of stalled ribosome"/>
    <property type="evidence" value="ECO:0007669"/>
    <property type="project" value="UniProtKB-UniRule"/>
</dbReference>
<comment type="similarity">
    <text evidence="5 8">Belongs to the PTH family.</text>
</comment>
<feature type="binding site" evidence="8">
    <location>
        <position position="75"/>
    </location>
    <ligand>
        <name>tRNA</name>
        <dbReference type="ChEBI" id="CHEBI:17843"/>
    </ligand>
</feature>
<dbReference type="FunFam" id="3.40.50.1470:FF:000001">
    <property type="entry name" value="Peptidyl-tRNA hydrolase"/>
    <property type="match status" value="1"/>
</dbReference>
<evidence type="ECO:0000256" key="2">
    <source>
        <dbReference type="ARBA" id="ARBA00022555"/>
    </source>
</evidence>
<keyword evidence="3 8" id="KW-0378">Hydrolase</keyword>
<evidence type="ECO:0000256" key="7">
    <source>
        <dbReference type="ARBA" id="ARBA00050038"/>
    </source>
</evidence>
<feature type="binding site" evidence="8">
    <location>
        <position position="121"/>
    </location>
    <ligand>
        <name>tRNA</name>
        <dbReference type="ChEBI" id="CHEBI:17843"/>
    </ligand>
</feature>
<feature type="binding site" evidence="8">
    <location>
        <position position="23"/>
    </location>
    <ligand>
        <name>tRNA</name>
        <dbReference type="ChEBI" id="CHEBI:17843"/>
    </ligand>
</feature>
<evidence type="ECO:0000313" key="9">
    <source>
        <dbReference type="EMBL" id="MBC5581037.1"/>
    </source>
</evidence>
<accession>A0A923I8S8</accession>
<dbReference type="GO" id="GO:0005737">
    <property type="term" value="C:cytoplasm"/>
    <property type="evidence" value="ECO:0007669"/>
    <property type="project" value="UniProtKB-SubCell"/>
</dbReference>
<dbReference type="EMBL" id="JACONZ010000002">
    <property type="protein sequence ID" value="MBC5581037.1"/>
    <property type="molecule type" value="Genomic_DNA"/>
</dbReference>
<keyword evidence="4 8" id="KW-0694">RNA-binding</keyword>
<feature type="site" description="Discriminates between blocked and unblocked aminoacyl-tRNA" evidence="8">
    <location>
        <position position="18"/>
    </location>
</feature>
<dbReference type="PROSITE" id="PS01196">
    <property type="entry name" value="PEPT_TRNA_HYDROL_2"/>
    <property type="match status" value="1"/>
</dbReference>
<comment type="function">
    <text evidence="8">Hydrolyzes ribosome-free peptidyl-tRNAs (with 1 or more amino acids incorporated), which drop off the ribosome during protein synthesis, or as a result of ribosome stalling.</text>
</comment>
<reference evidence="9" key="1">
    <citation type="submission" date="2020-08" db="EMBL/GenBank/DDBJ databases">
        <title>Genome public.</title>
        <authorList>
            <person name="Liu C."/>
            <person name="Sun Q."/>
        </authorList>
    </citation>
    <scope>NUCLEOTIDE SEQUENCE</scope>
    <source>
        <strain evidence="9">BX8</strain>
    </source>
</reference>
<dbReference type="Gene3D" id="3.40.50.1470">
    <property type="entry name" value="Peptidyl-tRNA hydrolase"/>
    <property type="match status" value="1"/>
</dbReference>
<evidence type="ECO:0000313" key="10">
    <source>
        <dbReference type="Proteomes" id="UP000659630"/>
    </source>
</evidence>
<comment type="function">
    <text evidence="8">Catalyzes the release of premature peptidyl moieties from peptidyl-tRNA molecules trapped in stalled 50S ribosomal subunits, and thus maintains levels of free tRNAs and 50S ribosomes.</text>
</comment>
<proteinExistence type="inferred from homology"/>
<keyword evidence="2 8" id="KW-0820">tRNA-binding</keyword>
<dbReference type="InterPro" id="IPR001328">
    <property type="entry name" value="Pept_tRNA_hydro"/>
</dbReference>
<feature type="site" description="Stabilizes the basic form of H active site to accept a proton" evidence="8">
    <location>
        <position position="100"/>
    </location>
</feature>
<feature type="active site" description="Proton acceptor" evidence="8">
    <location>
        <position position="28"/>
    </location>
</feature>
<evidence type="ECO:0000256" key="5">
    <source>
        <dbReference type="ARBA" id="ARBA00038063"/>
    </source>
</evidence>
<dbReference type="HAMAP" id="MF_00083">
    <property type="entry name" value="Pept_tRNA_hydro_bact"/>
    <property type="match status" value="1"/>
</dbReference>
<evidence type="ECO:0000256" key="6">
    <source>
        <dbReference type="ARBA" id="ARBA00048707"/>
    </source>
</evidence>
<feature type="binding site" evidence="8">
    <location>
        <position position="73"/>
    </location>
    <ligand>
        <name>tRNA</name>
        <dbReference type="ChEBI" id="CHEBI:17843"/>
    </ligand>
</feature>
<comment type="subcellular location">
    <subcellularLocation>
        <location evidence="8">Cytoplasm</location>
    </subcellularLocation>
</comment>
<sequence>MFFKKTSAVDFLIVGLGNPGRQYEGSHHNAGFLALDHLAGELGCDVARAKFQALTGQAALNGRKVLLMKPQTFMNLSGSAVGAAAKFYKLPPSQVLVLYDDIALAPGRLRIRPSGSAGGHNGIKSIIAALGSQEFPRIRIGVGERRGGEADLADFVLSKFSAEDKKAVFARFDDICAAAGLIVSGDLTSAMNRFNH</sequence>
<dbReference type="Pfam" id="PF01195">
    <property type="entry name" value="Pept_tRNA_hydro"/>
    <property type="match status" value="1"/>
</dbReference>
<comment type="subunit">
    <text evidence="8">Monomer.</text>
</comment>
<dbReference type="GO" id="GO:0006515">
    <property type="term" value="P:protein quality control for misfolded or incompletely synthesized proteins"/>
    <property type="evidence" value="ECO:0007669"/>
    <property type="project" value="UniProtKB-UniRule"/>
</dbReference>
<dbReference type="RefSeq" id="WP_186887411.1">
    <property type="nucleotide sequence ID" value="NZ_JACONZ010000002.1"/>
</dbReference>
<gene>
    <name evidence="8" type="primary">pth</name>
    <name evidence="9" type="ORF">H8S23_05925</name>
</gene>
<name>A0A923I8S8_9FIRM</name>
<dbReference type="SUPFAM" id="SSF53178">
    <property type="entry name" value="Peptidyl-tRNA hydrolase-like"/>
    <property type="match status" value="1"/>
</dbReference>
<dbReference type="Proteomes" id="UP000659630">
    <property type="component" value="Unassembled WGS sequence"/>
</dbReference>
<dbReference type="InterPro" id="IPR036416">
    <property type="entry name" value="Pept_tRNA_hydro_sf"/>
</dbReference>
<comment type="caution">
    <text evidence="9">The sequence shown here is derived from an EMBL/GenBank/DDBJ whole genome shotgun (WGS) entry which is preliminary data.</text>
</comment>
<evidence type="ECO:0000256" key="3">
    <source>
        <dbReference type="ARBA" id="ARBA00022801"/>
    </source>
</evidence>
<dbReference type="CDD" id="cd00462">
    <property type="entry name" value="PTH"/>
    <property type="match status" value="1"/>
</dbReference>
<dbReference type="EC" id="3.1.1.29" evidence="1 8"/>